<comment type="caution">
    <text evidence="1">The sequence shown here is derived from an EMBL/GenBank/DDBJ whole genome shotgun (WGS) entry which is preliminary data.</text>
</comment>
<protein>
    <submittedName>
        <fullName evidence="1">Uncharacterized protein</fullName>
    </submittedName>
</protein>
<dbReference type="AlphaFoldDB" id="A0A0F9SDD6"/>
<accession>A0A0F9SDD6</accession>
<evidence type="ECO:0000313" key="1">
    <source>
        <dbReference type="EMBL" id="KKN66870.1"/>
    </source>
</evidence>
<sequence length="116" mass="13128">MRFQSICLHDGQLIYNDYLSQNFGTELASIQAESEGANMAKSITVRFHEAGRKFYFTDKGMEARSSRNGIEKAHMLFEAVEAVTGRQYHFGTKRFKAFARGFNGACSHDGERTIYA</sequence>
<organism evidence="1">
    <name type="scientific">marine sediment metagenome</name>
    <dbReference type="NCBI Taxonomy" id="412755"/>
    <lineage>
        <taxon>unclassified sequences</taxon>
        <taxon>metagenomes</taxon>
        <taxon>ecological metagenomes</taxon>
    </lineage>
</organism>
<gene>
    <name evidence="1" type="ORF">LCGC14_0467380</name>
</gene>
<dbReference type="EMBL" id="LAZR01000488">
    <property type="protein sequence ID" value="KKN66870.1"/>
    <property type="molecule type" value="Genomic_DNA"/>
</dbReference>
<name>A0A0F9SDD6_9ZZZZ</name>
<reference evidence="1" key="1">
    <citation type="journal article" date="2015" name="Nature">
        <title>Complex archaea that bridge the gap between prokaryotes and eukaryotes.</title>
        <authorList>
            <person name="Spang A."/>
            <person name="Saw J.H."/>
            <person name="Jorgensen S.L."/>
            <person name="Zaremba-Niedzwiedzka K."/>
            <person name="Martijn J."/>
            <person name="Lind A.E."/>
            <person name="van Eijk R."/>
            <person name="Schleper C."/>
            <person name="Guy L."/>
            <person name="Ettema T.J."/>
        </authorList>
    </citation>
    <scope>NUCLEOTIDE SEQUENCE</scope>
</reference>
<proteinExistence type="predicted"/>